<dbReference type="AlphaFoldDB" id="A0A8J6C9A8"/>
<dbReference type="GO" id="GO:0005737">
    <property type="term" value="C:cytoplasm"/>
    <property type="evidence" value="ECO:0007669"/>
    <property type="project" value="TreeGrafter"/>
</dbReference>
<comment type="caution">
    <text evidence="2">The sequence shown here is derived from an EMBL/GenBank/DDBJ whole genome shotgun (WGS) entry which is preliminary data.</text>
</comment>
<keyword evidence="3" id="KW-1185">Reference proteome</keyword>
<evidence type="ECO:0000259" key="1">
    <source>
        <dbReference type="PROSITE" id="PS51140"/>
    </source>
</evidence>
<evidence type="ECO:0000313" key="2">
    <source>
        <dbReference type="EMBL" id="KAG8464379.1"/>
    </source>
</evidence>
<dbReference type="Proteomes" id="UP000751190">
    <property type="component" value="Unassembled WGS sequence"/>
</dbReference>
<dbReference type="SUPFAM" id="SSF46934">
    <property type="entry name" value="UBA-like"/>
    <property type="match status" value="1"/>
</dbReference>
<reference evidence="2" key="1">
    <citation type="submission" date="2021-05" db="EMBL/GenBank/DDBJ databases">
        <title>The genome of the haptophyte Pavlova lutheri (Diacronema luteri, Pavlovales) - a model for lipid biosynthesis in eukaryotic algae.</title>
        <authorList>
            <person name="Hulatt C.J."/>
            <person name="Posewitz M.C."/>
        </authorList>
    </citation>
    <scope>NUCLEOTIDE SEQUENCE</scope>
    <source>
        <strain evidence="2">NIVA-4/92</strain>
    </source>
</reference>
<name>A0A8J6C9A8_DIALT</name>
<dbReference type="PANTHER" id="PTHR16461">
    <property type="entry name" value="TOLL-INTERACTING PROTEIN"/>
    <property type="match status" value="1"/>
</dbReference>
<dbReference type="Pfam" id="PF02845">
    <property type="entry name" value="CUE"/>
    <property type="match status" value="1"/>
</dbReference>
<dbReference type="OrthoDB" id="9942608at2759"/>
<feature type="domain" description="CUE" evidence="1">
    <location>
        <begin position="34"/>
        <end position="77"/>
    </location>
</feature>
<dbReference type="Gene3D" id="1.10.8.10">
    <property type="entry name" value="DNA helicase RuvA subunit, C-terminal domain"/>
    <property type="match status" value="1"/>
</dbReference>
<dbReference type="GO" id="GO:0006511">
    <property type="term" value="P:ubiquitin-dependent protein catabolic process"/>
    <property type="evidence" value="ECO:0007669"/>
    <property type="project" value="TreeGrafter"/>
</dbReference>
<dbReference type="InterPro" id="IPR009060">
    <property type="entry name" value="UBA-like_sf"/>
</dbReference>
<dbReference type="InterPro" id="IPR003892">
    <property type="entry name" value="CUE"/>
</dbReference>
<proteinExistence type="predicted"/>
<dbReference type="GO" id="GO:0031624">
    <property type="term" value="F:ubiquitin conjugating enzyme binding"/>
    <property type="evidence" value="ECO:0007669"/>
    <property type="project" value="TreeGrafter"/>
</dbReference>
<protein>
    <recommendedName>
        <fullName evidence="1">CUE domain-containing protein</fullName>
    </recommendedName>
</protein>
<accession>A0A8J6C9A8</accession>
<dbReference type="GO" id="GO:0043130">
    <property type="term" value="F:ubiquitin binding"/>
    <property type="evidence" value="ECO:0007669"/>
    <property type="project" value="InterPro"/>
</dbReference>
<dbReference type="EMBL" id="JAGTXO010000013">
    <property type="protein sequence ID" value="KAG8464379.1"/>
    <property type="molecule type" value="Genomic_DNA"/>
</dbReference>
<dbReference type="PANTHER" id="PTHR16461:SF5">
    <property type="entry name" value="TOLL-INTERACTING PROTEIN"/>
    <property type="match status" value="1"/>
</dbReference>
<dbReference type="CDD" id="cd14279">
    <property type="entry name" value="CUE"/>
    <property type="match status" value="1"/>
</dbReference>
<dbReference type="PROSITE" id="PS51140">
    <property type="entry name" value="CUE"/>
    <property type="match status" value="1"/>
</dbReference>
<gene>
    <name evidence="2" type="ORF">KFE25_003442</name>
</gene>
<evidence type="ECO:0000313" key="3">
    <source>
        <dbReference type="Proteomes" id="UP000751190"/>
    </source>
</evidence>
<organism evidence="2 3">
    <name type="scientific">Diacronema lutheri</name>
    <name type="common">Unicellular marine alga</name>
    <name type="synonym">Monochrysis lutheri</name>
    <dbReference type="NCBI Taxonomy" id="2081491"/>
    <lineage>
        <taxon>Eukaryota</taxon>
        <taxon>Haptista</taxon>
        <taxon>Haptophyta</taxon>
        <taxon>Pavlovophyceae</taxon>
        <taxon>Pavlovales</taxon>
        <taxon>Pavlovaceae</taxon>
        <taxon>Diacronema</taxon>
    </lineage>
</organism>
<sequence length="185" mass="19959">MEGGDVSLKPLLLSEAPYKTWLGEMPPEQVPRLDSVGVVDELANMFPQVERAVIEAVAESSANSLERALEALLAITDGDSASVASLSADGLSAEERQIKEDELLALQLFQQFAAEERARPGGGAMGADRMFEAIQQEGSAAHAQFHQQPEGVRDALLKQLARMRQRQVTSGIKGESLKTSLLDET</sequence>